<dbReference type="PIRSF" id="PIRSF006305">
    <property type="entry name" value="Maf"/>
    <property type="match status" value="1"/>
</dbReference>
<dbReference type="EC" id="3.6.1.9" evidence="8"/>
<evidence type="ECO:0000256" key="1">
    <source>
        <dbReference type="ARBA" id="ARBA00004496"/>
    </source>
</evidence>
<name>A0AA95H174_9GAMM</name>
<dbReference type="Gene3D" id="3.90.950.10">
    <property type="match status" value="1"/>
</dbReference>
<dbReference type="GO" id="GO:0009117">
    <property type="term" value="P:nucleotide metabolic process"/>
    <property type="evidence" value="ECO:0007669"/>
    <property type="project" value="UniProtKB-KW"/>
</dbReference>
<comment type="similarity">
    <text evidence="7">Belongs to the Maf family. YceF subfamily.</text>
</comment>
<dbReference type="Proteomes" id="UP001300672">
    <property type="component" value="Chromosome"/>
</dbReference>
<keyword evidence="4 8" id="KW-0546">Nucleotide metabolism</keyword>
<dbReference type="NCBIfam" id="TIGR00172">
    <property type="entry name" value="maf"/>
    <property type="match status" value="1"/>
</dbReference>
<comment type="function">
    <text evidence="6">Nucleoside triphosphate pyrophosphatase that hydrolyzes 7-methyl-GTP (m(7)GTP). May have a dual role in cell division arrest and in preventing the incorporation of modified nucleotides into cellular nucleic acids.</text>
</comment>
<dbReference type="FunFam" id="3.90.950.10:FF:000005">
    <property type="entry name" value="7-methyl-GTP pyrophosphatase"/>
    <property type="match status" value="1"/>
</dbReference>
<keyword evidence="2 8" id="KW-0963">Cytoplasm</keyword>
<evidence type="ECO:0000313" key="9">
    <source>
        <dbReference type="EMBL" id="WGZ89577.1"/>
    </source>
</evidence>
<accession>A0AA95H174</accession>
<evidence type="ECO:0000256" key="5">
    <source>
        <dbReference type="ARBA" id="ARBA00050213"/>
    </source>
</evidence>
<dbReference type="HAMAP" id="MF_00528">
    <property type="entry name" value="Maf"/>
    <property type="match status" value="1"/>
</dbReference>
<reference evidence="9" key="2">
    <citation type="submission" date="2023-04" db="EMBL/GenBank/DDBJ databases">
        <authorList>
            <person name="Beletskiy A.V."/>
            <person name="Mardanov A.V."/>
            <person name="Ravin N.V."/>
        </authorList>
    </citation>
    <scope>NUCLEOTIDE SEQUENCE</scope>
    <source>
        <strain evidence="9">GKL-01</strain>
    </source>
</reference>
<dbReference type="CDD" id="cd00555">
    <property type="entry name" value="Maf"/>
    <property type="match status" value="1"/>
</dbReference>
<dbReference type="InterPro" id="IPR029001">
    <property type="entry name" value="ITPase-like_fam"/>
</dbReference>
<proteinExistence type="inferred from homology"/>
<dbReference type="GO" id="GO:0005737">
    <property type="term" value="C:cytoplasm"/>
    <property type="evidence" value="ECO:0007669"/>
    <property type="project" value="UniProtKB-SubCell"/>
</dbReference>
<organism evidence="9">
    <name type="scientific">Candidatus Thiocaldithrix dubininis</name>
    <dbReference type="NCBI Taxonomy" id="3080823"/>
    <lineage>
        <taxon>Bacteria</taxon>
        <taxon>Pseudomonadati</taxon>
        <taxon>Pseudomonadota</taxon>
        <taxon>Gammaproteobacteria</taxon>
        <taxon>Thiotrichales</taxon>
        <taxon>Thiotrichaceae</taxon>
        <taxon>Candidatus Thiocaldithrix</taxon>
    </lineage>
</organism>
<dbReference type="GO" id="GO:0047429">
    <property type="term" value="F:nucleoside triphosphate diphosphatase activity"/>
    <property type="evidence" value="ECO:0007669"/>
    <property type="project" value="UniProtKB-EC"/>
</dbReference>
<dbReference type="EMBL" id="CP124755">
    <property type="protein sequence ID" value="WGZ89577.1"/>
    <property type="molecule type" value="Genomic_DNA"/>
</dbReference>
<sequence>MSALPLILGSTSAARRELLNRLQIPYQIDAPAIDETRHTNESAYAMVARLSLQKAQAVAARHPQSLIIGSDQCAVLGENVIGKPHTHENAMQQLRHASGKTLRFLTGLCLYNSQAQSYQLDVVPFDVSFRSLTDAEIDCYLRLEQPYSCAGSFKSEGLGISLFAAMQGDDPTALMGLPLIRLNSMLRTAGIDVLQR</sequence>
<protein>
    <recommendedName>
        <fullName evidence="8">Nucleoside triphosphate pyrophosphatase</fullName>
        <ecNumber evidence="8">3.6.1.9</ecNumber>
    </recommendedName>
    <alternativeName>
        <fullName evidence="8">Nucleotide pyrophosphatase</fullName>
        <shortName evidence="8">Nucleotide PPase</shortName>
    </alternativeName>
</protein>
<dbReference type="KEGG" id="tdu:QJT80_08645"/>
<evidence type="ECO:0000256" key="6">
    <source>
        <dbReference type="ARBA" id="ARBA00053369"/>
    </source>
</evidence>
<reference evidence="9" key="1">
    <citation type="journal article" date="2023" name="Int. J. Mol. Sci.">
        <title>Metagenomics Revealed a New Genus 'Candidatus Thiocaldithrix dubininis' gen. nov., sp. nov. and a New Species 'Candidatus Thiothrix putei' sp. nov. in the Family Thiotrichaceae, Some Members of Which Have Traits of Both Na+- and H+-Motive Energetics.</title>
        <authorList>
            <person name="Ravin N.V."/>
            <person name="Muntyan M.S."/>
            <person name="Smolyakov D.D."/>
            <person name="Rudenko T.S."/>
            <person name="Beletsky A.V."/>
            <person name="Mardanov A.V."/>
            <person name="Grabovich M.Y."/>
        </authorList>
    </citation>
    <scope>NUCLEOTIDE SEQUENCE</scope>
    <source>
        <strain evidence="9">GKL-01</strain>
    </source>
</reference>
<evidence type="ECO:0000256" key="2">
    <source>
        <dbReference type="ARBA" id="ARBA00022490"/>
    </source>
</evidence>
<comment type="catalytic activity">
    <reaction evidence="8">
        <text>a ribonucleoside 5'-triphosphate + H2O = a ribonucleoside 5'-phosphate + diphosphate + H(+)</text>
        <dbReference type="Rhea" id="RHEA:23996"/>
        <dbReference type="ChEBI" id="CHEBI:15377"/>
        <dbReference type="ChEBI" id="CHEBI:15378"/>
        <dbReference type="ChEBI" id="CHEBI:33019"/>
        <dbReference type="ChEBI" id="CHEBI:58043"/>
        <dbReference type="ChEBI" id="CHEBI:61557"/>
        <dbReference type="EC" id="3.6.1.9"/>
    </reaction>
</comment>
<dbReference type="InterPro" id="IPR003697">
    <property type="entry name" value="Maf-like"/>
</dbReference>
<evidence type="ECO:0000256" key="7">
    <source>
        <dbReference type="ARBA" id="ARBA00060749"/>
    </source>
</evidence>
<evidence type="ECO:0000256" key="4">
    <source>
        <dbReference type="ARBA" id="ARBA00023080"/>
    </source>
</evidence>
<dbReference type="SUPFAM" id="SSF52972">
    <property type="entry name" value="ITPase-like"/>
    <property type="match status" value="1"/>
</dbReference>
<comment type="function">
    <text evidence="8">Nucleoside triphosphate pyrophosphatase. May have a dual role in cell division arrest and in preventing the incorporation of modified nucleotides into cellular nucleic acids.</text>
</comment>
<dbReference type="Pfam" id="PF02545">
    <property type="entry name" value="Maf"/>
    <property type="match status" value="1"/>
</dbReference>
<comment type="caution">
    <text evidence="8">Lacks conserved residue(s) required for the propagation of feature annotation.</text>
</comment>
<comment type="subcellular location">
    <subcellularLocation>
        <location evidence="1 8">Cytoplasm</location>
    </subcellularLocation>
</comment>
<comment type="catalytic activity">
    <reaction evidence="5">
        <text>N(7)-methyl-GTP + H2O = N(7)-methyl-GMP + diphosphate + H(+)</text>
        <dbReference type="Rhea" id="RHEA:58744"/>
        <dbReference type="ChEBI" id="CHEBI:15377"/>
        <dbReference type="ChEBI" id="CHEBI:15378"/>
        <dbReference type="ChEBI" id="CHEBI:33019"/>
        <dbReference type="ChEBI" id="CHEBI:58285"/>
        <dbReference type="ChEBI" id="CHEBI:87133"/>
    </reaction>
</comment>
<evidence type="ECO:0000256" key="3">
    <source>
        <dbReference type="ARBA" id="ARBA00022801"/>
    </source>
</evidence>
<evidence type="ECO:0000256" key="8">
    <source>
        <dbReference type="HAMAP-Rule" id="MF_00528"/>
    </source>
</evidence>
<dbReference type="PANTHER" id="PTHR43213">
    <property type="entry name" value="BIFUNCTIONAL DTTP/UTP PYROPHOSPHATASE/METHYLTRANSFERASE PROTEIN-RELATED"/>
    <property type="match status" value="1"/>
</dbReference>
<comment type="cofactor">
    <cofactor evidence="8">
        <name>a divalent metal cation</name>
        <dbReference type="ChEBI" id="CHEBI:60240"/>
    </cofactor>
</comment>
<keyword evidence="3 8" id="KW-0378">Hydrolase</keyword>
<dbReference type="AlphaFoldDB" id="A0AA95H174"/>
<dbReference type="PANTHER" id="PTHR43213:SF10">
    <property type="entry name" value="7-METHYL-GTP PYROPHOSPHATASE"/>
    <property type="match status" value="1"/>
</dbReference>
<gene>
    <name evidence="9" type="ORF">QJT80_08645</name>
</gene>
<feature type="active site" description="Proton acceptor" evidence="8">
    <location>
        <position position="71"/>
    </location>
</feature>
<comment type="catalytic activity">
    <reaction evidence="8">
        <text>a 2'-deoxyribonucleoside 5'-triphosphate + H2O = a 2'-deoxyribonucleoside 5'-phosphate + diphosphate + H(+)</text>
        <dbReference type="Rhea" id="RHEA:44644"/>
        <dbReference type="ChEBI" id="CHEBI:15377"/>
        <dbReference type="ChEBI" id="CHEBI:15378"/>
        <dbReference type="ChEBI" id="CHEBI:33019"/>
        <dbReference type="ChEBI" id="CHEBI:61560"/>
        <dbReference type="ChEBI" id="CHEBI:65317"/>
        <dbReference type="EC" id="3.6.1.9"/>
    </reaction>
</comment>